<accession>A0A4U7JL20</accession>
<dbReference type="PANTHER" id="PTHR36435">
    <property type="entry name" value="SLR1288 PROTEIN"/>
    <property type="match status" value="1"/>
</dbReference>
<dbReference type="GO" id="GO:0006508">
    <property type="term" value="P:proteolysis"/>
    <property type="evidence" value="ECO:0007669"/>
    <property type="project" value="UniProtKB-KW"/>
</dbReference>
<reference evidence="2 3" key="1">
    <citation type="submission" date="2020-09" db="EMBL/GenBank/DDBJ databases">
        <title>Characterization and genome sequencing of Ruminiclostridium sp. nov. MA18.</title>
        <authorList>
            <person name="Rettenmaier R."/>
            <person name="Kowollik M.-L."/>
            <person name="Liebl W."/>
            <person name="Zverlov V."/>
        </authorList>
    </citation>
    <scope>NUCLEOTIDE SEQUENCE [LARGE SCALE GENOMIC DNA]</scope>
    <source>
        <strain evidence="2 3">MA18</strain>
    </source>
</reference>
<dbReference type="OrthoDB" id="2035856at2"/>
<dbReference type="Pfam" id="PF02517">
    <property type="entry name" value="Rce1-like"/>
    <property type="match status" value="1"/>
</dbReference>
<dbReference type="GO" id="GO:0080120">
    <property type="term" value="P:CAAX-box protein maturation"/>
    <property type="evidence" value="ECO:0007669"/>
    <property type="project" value="UniProtKB-ARBA"/>
</dbReference>
<feature type="domain" description="CAAX prenyl protease 2/Lysostaphin resistance protein A-like" evidence="1">
    <location>
        <begin position="133"/>
        <end position="219"/>
    </location>
</feature>
<protein>
    <submittedName>
        <fullName evidence="2">CPBP family intramembrane metalloprotease</fullName>
    </submittedName>
</protein>
<organism evidence="2 3">
    <name type="scientific">Ruminiclostridium herbifermentans</name>
    <dbReference type="NCBI Taxonomy" id="2488810"/>
    <lineage>
        <taxon>Bacteria</taxon>
        <taxon>Bacillati</taxon>
        <taxon>Bacillota</taxon>
        <taxon>Clostridia</taxon>
        <taxon>Eubacteriales</taxon>
        <taxon>Oscillospiraceae</taxon>
        <taxon>Ruminiclostridium</taxon>
    </lineage>
</organism>
<name>A0A4U7JL20_9FIRM</name>
<keyword evidence="2" id="KW-0378">Hydrolase</keyword>
<keyword evidence="2" id="KW-0482">Metalloprotease</keyword>
<dbReference type="AlphaFoldDB" id="A0A4U7JL20"/>
<dbReference type="Proteomes" id="UP000306409">
    <property type="component" value="Chromosome"/>
</dbReference>
<dbReference type="InterPro" id="IPR003675">
    <property type="entry name" value="Rce1/LyrA-like_dom"/>
</dbReference>
<dbReference type="GO" id="GO:0008237">
    <property type="term" value="F:metallopeptidase activity"/>
    <property type="evidence" value="ECO:0007669"/>
    <property type="project" value="UniProtKB-KW"/>
</dbReference>
<proteinExistence type="predicted"/>
<evidence type="ECO:0000313" key="2">
    <source>
        <dbReference type="EMBL" id="QNU68676.1"/>
    </source>
</evidence>
<dbReference type="InterPro" id="IPR052710">
    <property type="entry name" value="CAAX_protease"/>
</dbReference>
<evidence type="ECO:0000313" key="3">
    <source>
        <dbReference type="Proteomes" id="UP000306409"/>
    </source>
</evidence>
<gene>
    <name evidence="2" type="ORF">EHE19_000210</name>
</gene>
<keyword evidence="3" id="KW-1185">Reference proteome</keyword>
<sequence length="399" mass="44017">MNEKLVDSHSAEKNKKFPGPIAAGVFFSLTAILLTYGGIFLPIENDYLRSGLGEVLFVLVPALIFLIIGRYDIKNTLQLRRTKPINYLIVPLLMIFALPIVAVVNAMSLGIIRLVFGRTLPIEQLKVLDVPTLFIALLVVGVSAAVCEETLFRGLISKGYEKYGVIISLFITSILFGILHRDLQKSLGLILIGGLIGFIVYKTKSIYTGMVAHFTNNAIVVFMLFSTSGKLEEMEKLGITQLDNFDFSSIPRVILIISIIIYFMIFLGCTSVFAALMYAFCRVNKDEIISGNYTTISNYTGEDYISGSILQNDLEANSNGIGQAGYNSTQGDPAISEIEQTFIYDKASRKKLSLAGFISVLPGLILVFLIFAGQLLELLNVDSGMLYDLLEALWIIRPN</sequence>
<dbReference type="EMBL" id="CP061336">
    <property type="protein sequence ID" value="QNU68676.1"/>
    <property type="molecule type" value="Genomic_DNA"/>
</dbReference>
<evidence type="ECO:0000259" key="1">
    <source>
        <dbReference type="Pfam" id="PF02517"/>
    </source>
</evidence>
<dbReference type="PANTHER" id="PTHR36435:SF1">
    <property type="entry name" value="CAAX AMINO TERMINAL PROTEASE FAMILY PROTEIN"/>
    <property type="match status" value="1"/>
</dbReference>
<dbReference type="GO" id="GO:0004175">
    <property type="term" value="F:endopeptidase activity"/>
    <property type="evidence" value="ECO:0007669"/>
    <property type="project" value="UniProtKB-ARBA"/>
</dbReference>
<keyword evidence="2" id="KW-0645">Protease</keyword>
<dbReference type="KEGG" id="rher:EHE19_000210"/>